<feature type="compositionally biased region" description="Pro residues" evidence="1">
    <location>
        <begin position="28"/>
        <end position="50"/>
    </location>
</feature>
<keyword evidence="2" id="KW-0812">Transmembrane</keyword>
<evidence type="ECO:0000256" key="2">
    <source>
        <dbReference type="SAM" id="Phobius"/>
    </source>
</evidence>
<protein>
    <submittedName>
        <fullName evidence="3">Uncharacterized protein</fullName>
    </submittedName>
</protein>
<evidence type="ECO:0000313" key="3">
    <source>
        <dbReference type="EMBL" id="EOA11950.1"/>
    </source>
</evidence>
<evidence type="ECO:0000313" key="4">
    <source>
        <dbReference type="Proteomes" id="UP000029121"/>
    </source>
</evidence>
<gene>
    <name evidence="3" type="ORF">CARUB_v10012783mg</name>
</gene>
<keyword evidence="2" id="KW-1133">Transmembrane helix</keyword>
<organism evidence="3 4">
    <name type="scientific">Capsella rubella</name>
    <dbReference type="NCBI Taxonomy" id="81985"/>
    <lineage>
        <taxon>Eukaryota</taxon>
        <taxon>Viridiplantae</taxon>
        <taxon>Streptophyta</taxon>
        <taxon>Embryophyta</taxon>
        <taxon>Tracheophyta</taxon>
        <taxon>Spermatophyta</taxon>
        <taxon>Magnoliopsida</taxon>
        <taxon>eudicotyledons</taxon>
        <taxon>Gunneridae</taxon>
        <taxon>Pentapetalae</taxon>
        <taxon>rosids</taxon>
        <taxon>malvids</taxon>
        <taxon>Brassicales</taxon>
        <taxon>Brassicaceae</taxon>
        <taxon>Camelineae</taxon>
        <taxon>Capsella</taxon>
    </lineage>
</organism>
<feature type="transmembrane region" description="Helical" evidence="2">
    <location>
        <begin position="129"/>
        <end position="148"/>
    </location>
</feature>
<dbReference type="Proteomes" id="UP000029121">
    <property type="component" value="Unassembled WGS sequence"/>
</dbReference>
<feature type="region of interest" description="Disordered" evidence="1">
    <location>
        <begin position="1"/>
        <end position="53"/>
    </location>
</feature>
<feature type="compositionally biased region" description="Polar residues" evidence="1">
    <location>
        <begin position="1"/>
        <end position="25"/>
    </location>
</feature>
<feature type="transmembrane region" description="Helical" evidence="2">
    <location>
        <begin position="155"/>
        <end position="175"/>
    </location>
</feature>
<proteinExistence type="predicted"/>
<name>R0GI17_9BRAS</name>
<evidence type="ECO:0000256" key="1">
    <source>
        <dbReference type="SAM" id="MobiDB-lite"/>
    </source>
</evidence>
<keyword evidence="2" id="KW-0472">Membrane</keyword>
<sequence length="247" mass="27536">MTSSFLLFSSPSRCLPTSSVASSVKRSPPAPPLEPLSLPTPPEPPDPPDPQICSSFGESLAQPLLRLHIIDTNRLLSSNAPSPSLSRSTLPCWKFVQQSLAAVTPHRVIRRRRCPMAILPRFLTMNLGFYWLGLCVDSLLGQIWMGLLRDHKRNGFLLGLNSSTFNLLLFLAQTLSHLISTLRNQPPHLIKRRCLLNLVVRRVDCTTFSIKTSLLPFPQGALLSRLFFLQKRGSLSKTVPVQLLLIL</sequence>
<dbReference type="EMBL" id="KB871084">
    <property type="protein sequence ID" value="EOA11950.1"/>
    <property type="molecule type" value="Genomic_DNA"/>
</dbReference>
<dbReference type="AlphaFoldDB" id="R0GI17"/>
<reference evidence="4" key="1">
    <citation type="journal article" date="2013" name="Nat. Genet.">
        <title>The Capsella rubella genome and the genomic consequences of rapid mating system evolution.</title>
        <authorList>
            <person name="Slotte T."/>
            <person name="Hazzouri K.M."/>
            <person name="Agren J.A."/>
            <person name="Koenig D."/>
            <person name="Maumus F."/>
            <person name="Guo Y.L."/>
            <person name="Steige K."/>
            <person name="Platts A.E."/>
            <person name="Escobar J.S."/>
            <person name="Newman L.K."/>
            <person name="Wang W."/>
            <person name="Mandakova T."/>
            <person name="Vello E."/>
            <person name="Smith L.M."/>
            <person name="Henz S.R."/>
            <person name="Steffen J."/>
            <person name="Takuno S."/>
            <person name="Brandvain Y."/>
            <person name="Coop G."/>
            <person name="Andolfatto P."/>
            <person name="Hu T.T."/>
            <person name="Blanchette M."/>
            <person name="Clark R.M."/>
            <person name="Quesneville H."/>
            <person name="Nordborg M."/>
            <person name="Gaut B.S."/>
            <person name="Lysak M.A."/>
            <person name="Jenkins J."/>
            <person name="Grimwood J."/>
            <person name="Chapman J."/>
            <person name="Prochnik S."/>
            <person name="Shu S."/>
            <person name="Rokhsar D."/>
            <person name="Schmutz J."/>
            <person name="Weigel D."/>
            <person name="Wright S.I."/>
        </authorList>
    </citation>
    <scope>NUCLEOTIDE SEQUENCE [LARGE SCALE GENOMIC DNA]</scope>
    <source>
        <strain evidence="4">cv. Monte Gargano</strain>
    </source>
</reference>
<keyword evidence="4" id="KW-1185">Reference proteome</keyword>
<accession>R0GI17</accession>